<evidence type="ECO:0000256" key="1">
    <source>
        <dbReference type="ARBA" id="ARBA00004435"/>
    </source>
</evidence>
<dbReference type="GeneTree" id="ENSGT00390000005717"/>
<dbReference type="Ensembl" id="ENSACAT00000055727.1">
    <property type="protein sequence ID" value="ENSACAP00000032614.1"/>
    <property type="gene ID" value="ENSACAG00000039884.1"/>
</dbReference>
<proteinExistence type="inferred from homology"/>
<keyword evidence="9 10" id="KW-0472">Membrane</keyword>
<evidence type="ECO:0000256" key="4">
    <source>
        <dbReference type="ARBA" id="ARBA00022427"/>
    </source>
</evidence>
<accession>A0A803TBM4</accession>
<sequence>MLRIRFIQLTYIRLCGLLLAVIGWVLCVIATGADEWRVWHSKDVPGTSPAKIWVGIWRVCFVDHPPEGEPTRQCQEFLEQHQSLPTEILIAQDLMPFAIVVLSLALVCMFFALWNVFRNARPEKVFLTFFRVGGVLILMSAFIIFIPLMWNIYSVMVNERIVFPGDFSLPALPNEQTVGFPIYVGFFASGFQVTIVHSVNPVQSRYCALSALIFWDIWLCTRSLRPF</sequence>
<feature type="transmembrane region" description="Helical" evidence="10">
    <location>
        <begin position="129"/>
        <end position="150"/>
    </location>
</feature>
<dbReference type="GO" id="GO:0007155">
    <property type="term" value="P:cell adhesion"/>
    <property type="evidence" value="ECO:0000318"/>
    <property type="project" value="GO_Central"/>
</dbReference>
<reference evidence="11" key="2">
    <citation type="submission" date="2025-08" db="UniProtKB">
        <authorList>
            <consortium name="Ensembl"/>
        </authorList>
    </citation>
    <scope>IDENTIFICATION</scope>
</reference>
<evidence type="ECO:0000256" key="3">
    <source>
        <dbReference type="ARBA" id="ARBA00008295"/>
    </source>
</evidence>
<feature type="transmembrane region" description="Helical" evidence="10">
    <location>
        <begin position="180"/>
        <end position="199"/>
    </location>
</feature>
<keyword evidence="7" id="KW-0965">Cell junction</keyword>
<evidence type="ECO:0000256" key="6">
    <source>
        <dbReference type="ARBA" id="ARBA00022692"/>
    </source>
</evidence>
<name>A0A803TBM4_ANOCA</name>
<reference evidence="11" key="3">
    <citation type="submission" date="2025-09" db="UniProtKB">
        <authorList>
            <consortium name="Ensembl"/>
        </authorList>
    </citation>
    <scope>IDENTIFICATION</scope>
</reference>
<dbReference type="GO" id="GO:0005198">
    <property type="term" value="F:structural molecule activity"/>
    <property type="evidence" value="ECO:0007669"/>
    <property type="project" value="InterPro"/>
</dbReference>
<comment type="subcellular location">
    <subcellularLocation>
        <location evidence="1">Cell junction</location>
        <location evidence="1">Tight junction</location>
    </subcellularLocation>
    <subcellularLocation>
        <location evidence="2">Cell membrane</location>
        <topology evidence="2">Multi-pass membrane protein</topology>
    </subcellularLocation>
</comment>
<dbReference type="GO" id="GO:0005923">
    <property type="term" value="C:bicellular tight junction"/>
    <property type="evidence" value="ECO:0000318"/>
    <property type="project" value="GO_Central"/>
</dbReference>
<evidence type="ECO:0000256" key="9">
    <source>
        <dbReference type="ARBA" id="ARBA00023136"/>
    </source>
</evidence>
<feature type="transmembrane region" description="Helical" evidence="10">
    <location>
        <begin position="12"/>
        <end position="33"/>
    </location>
</feature>
<dbReference type="PANTHER" id="PTHR12002">
    <property type="entry name" value="CLAUDIN"/>
    <property type="match status" value="1"/>
</dbReference>
<organism evidence="11 12">
    <name type="scientific">Anolis carolinensis</name>
    <name type="common">Green anole</name>
    <name type="synonym">American chameleon</name>
    <dbReference type="NCBI Taxonomy" id="28377"/>
    <lineage>
        <taxon>Eukaryota</taxon>
        <taxon>Metazoa</taxon>
        <taxon>Chordata</taxon>
        <taxon>Craniata</taxon>
        <taxon>Vertebrata</taxon>
        <taxon>Euteleostomi</taxon>
        <taxon>Lepidosauria</taxon>
        <taxon>Squamata</taxon>
        <taxon>Bifurcata</taxon>
        <taxon>Unidentata</taxon>
        <taxon>Episquamata</taxon>
        <taxon>Toxicofera</taxon>
        <taxon>Iguania</taxon>
        <taxon>Dactyloidae</taxon>
        <taxon>Anolis</taxon>
    </lineage>
</organism>
<dbReference type="GO" id="GO:0070830">
    <property type="term" value="P:bicellular tight junction assembly"/>
    <property type="evidence" value="ECO:0000318"/>
    <property type="project" value="GO_Central"/>
</dbReference>
<keyword evidence="4" id="KW-0796">Tight junction</keyword>
<protein>
    <submittedName>
        <fullName evidence="11">Uncharacterized protein</fullName>
    </submittedName>
</protein>
<evidence type="ECO:0000256" key="2">
    <source>
        <dbReference type="ARBA" id="ARBA00004651"/>
    </source>
</evidence>
<evidence type="ECO:0000313" key="11">
    <source>
        <dbReference type="Ensembl" id="ENSACAP00000032614.1"/>
    </source>
</evidence>
<evidence type="ECO:0000313" key="12">
    <source>
        <dbReference type="Proteomes" id="UP000001646"/>
    </source>
</evidence>
<evidence type="ECO:0000256" key="10">
    <source>
        <dbReference type="SAM" id="Phobius"/>
    </source>
</evidence>
<dbReference type="Pfam" id="PF13903">
    <property type="entry name" value="Claudin_2"/>
    <property type="match status" value="1"/>
</dbReference>
<reference evidence="11 12" key="1">
    <citation type="submission" date="2009-12" db="EMBL/GenBank/DDBJ databases">
        <title>The Genome Sequence of Anolis carolinensis (Green Anole Lizard).</title>
        <authorList>
            <consortium name="The Genome Sequencing Platform"/>
            <person name="Di Palma F."/>
            <person name="Alfoldi J."/>
            <person name="Heiman D."/>
            <person name="Young S."/>
            <person name="Grabherr M."/>
            <person name="Johnson J."/>
            <person name="Lander E.S."/>
            <person name="Lindblad-Toh K."/>
        </authorList>
    </citation>
    <scope>NUCLEOTIDE SEQUENCE [LARGE SCALE GENOMIC DNA]</scope>
    <source>
        <strain evidence="11 12">JBL SC #1</strain>
    </source>
</reference>
<keyword evidence="12" id="KW-1185">Reference proteome</keyword>
<dbReference type="InParanoid" id="A0A803TBM4"/>
<evidence type="ECO:0000256" key="8">
    <source>
        <dbReference type="ARBA" id="ARBA00022989"/>
    </source>
</evidence>
<evidence type="ECO:0000256" key="5">
    <source>
        <dbReference type="ARBA" id="ARBA00022475"/>
    </source>
</evidence>
<dbReference type="Proteomes" id="UP000001646">
    <property type="component" value="Chromosome 5"/>
</dbReference>
<feature type="transmembrane region" description="Helical" evidence="10">
    <location>
        <begin position="94"/>
        <end position="117"/>
    </location>
</feature>
<keyword evidence="6 10" id="KW-0812">Transmembrane</keyword>
<keyword evidence="5" id="KW-1003">Cell membrane</keyword>
<dbReference type="InterPro" id="IPR006187">
    <property type="entry name" value="Claudin"/>
</dbReference>
<dbReference type="InterPro" id="IPR004031">
    <property type="entry name" value="PMP22/EMP/MP20/Claudin"/>
</dbReference>
<keyword evidence="8 10" id="KW-1133">Transmembrane helix</keyword>
<evidence type="ECO:0000256" key="7">
    <source>
        <dbReference type="ARBA" id="ARBA00022949"/>
    </source>
</evidence>
<dbReference type="Gene3D" id="1.20.140.150">
    <property type="match status" value="1"/>
</dbReference>
<dbReference type="AlphaFoldDB" id="A0A803TBM4"/>
<comment type="similarity">
    <text evidence="3">Belongs to the claudin family.</text>
</comment>
<dbReference type="GO" id="GO:0005886">
    <property type="term" value="C:plasma membrane"/>
    <property type="evidence" value="ECO:0000318"/>
    <property type="project" value="GO_Central"/>
</dbReference>